<evidence type="ECO:0000256" key="2">
    <source>
        <dbReference type="ARBA" id="ARBA00022741"/>
    </source>
</evidence>
<dbReference type="PANTHER" id="PTHR43585">
    <property type="entry name" value="FUMIPYRROLE BIOSYNTHESIS PROTEIN C"/>
    <property type="match status" value="1"/>
</dbReference>
<evidence type="ECO:0000256" key="4">
    <source>
        <dbReference type="PROSITE-ProRule" id="PRU00409"/>
    </source>
</evidence>
<organism evidence="6 7">
    <name type="scientific">Thermosporothrix hazakensis</name>
    <dbReference type="NCBI Taxonomy" id="644383"/>
    <lineage>
        <taxon>Bacteria</taxon>
        <taxon>Bacillati</taxon>
        <taxon>Chloroflexota</taxon>
        <taxon>Ktedonobacteria</taxon>
        <taxon>Ktedonobacterales</taxon>
        <taxon>Thermosporotrichaceae</taxon>
        <taxon>Thermosporothrix</taxon>
    </lineage>
</organism>
<dbReference type="InterPro" id="IPR052032">
    <property type="entry name" value="ATP-dep_AA_Ligase"/>
</dbReference>
<dbReference type="PANTHER" id="PTHR43585:SF2">
    <property type="entry name" value="ATP-GRASP ENZYME FSQD"/>
    <property type="match status" value="1"/>
</dbReference>
<dbReference type="OrthoDB" id="5420347at2"/>
<comment type="caution">
    <text evidence="6">The sequence shown here is derived from an EMBL/GenBank/DDBJ whole genome shotgun (WGS) entry which is preliminary data.</text>
</comment>
<evidence type="ECO:0000256" key="3">
    <source>
        <dbReference type="ARBA" id="ARBA00022840"/>
    </source>
</evidence>
<dbReference type="Gene3D" id="3.30.1490.20">
    <property type="entry name" value="ATP-grasp fold, A domain"/>
    <property type="match status" value="1"/>
</dbReference>
<name>A0A326UCV2_THEHA</name>
<dbReference type="PROSITE" id="PS50975">
    <property type="entry name" value="ATP_GRASP"/>
    <property type="match status" value="1"/>
</dbReference>
<dbReference type="EMBL" id="QKUF01000001">
    <property type="protein sequence ID" value="PZW36146.1"/>
    <property type="molecule type" value="Genomic_DNA"/>
</dbReference>
<reference evidence="6 7" key="1">
    <citation type="submission" date="2018-06" db="EMBL/GenBank/DDBJ databases">
        <title>Genomic Encyclopedia of Archaeal and Bacterial Type Strains, Phase II (KMG-II): from individual species to whole genera.</title>
        <authorList>
            <person name="Goeker M."/>
        </authorList>
    </citation>
    <scope>NUCLEOTIDE SEQUENCE [LARGE SCALE GENOMIC DNA]</scope>
    <source>
        <strain evidence="6 7">ATCC BAA-1881</strain>
    </source>
</reference>
<feature type="domain" description="ATP-grasp" evidence="5">
    <location>
        <begin position="142"/>
        <end position="332"/>
    </location>
</feature>
<dbReference type="SUPFAM" id="SSF56059">
    <property type="entry name" value="Glutathione synthetase ATP-binding domain-like"/>
    <property type="match status" value="1"/>
</dbReference>
<dbReference type="GO" id="GO:0016874">
    <property type="term" value="F:ligase activity"/>
    <property type="evidence" value="ECO:0007669"/>
    <property type="project" value="UniProtKB-KW"/>
</dbReference>
<dbReference type="Pfam" id="PF15632">
    <property type="entry name" value="ATPgrasp_Ter"/>
    <property type="match status" value="1"/>
</dbReference>
<dbReference type="RefSeq" id="WP_111318128.1">
    <property type="nucleotide sequence ID" value="NZ_BIFX01000001.1"/>
</dbReference>
<evidence type="ECO:0000256" key="1">
    <source>
        <dbReference type="ARBA" id="ARBA00022598"/>
    </source>
</evidence>
<keyword evidence="1" id="KW-0436">Ligase</keyword>
<sequence>MGTHLDNLLKPEARRTTFYDALVLDAKLRQSLVTMRSLGSRGLTVAALEVADVLQQSKHVPAFASRWCRRAYVAPSYLQQTDAFLDYLLHILDHTGAQVVIPSADGTLEVLRAHRETVAWRAQLALAKEEALAVATDKEKTLDIASRLGIGIPRGVSVQHVDEVPEAVRTVGLPAVVKPVESWLWGKGRGVRVISQLVTTHDEAREAVEKLTQYGGSTLFQQFLDGRREAISLFYADGTMYARFAQWAKRTQPPLGGTSVYRQSIALPEDITGQAERLVRAIELEGYSEVEFRRDSAGRPYLMEINPRLSASIEVAVRAGVDFPYLLYQWARGEKLERVTSYQTGGWMRFLEGDILTTVQALAQRGRPGVAPPAQSLLDFIAAFFTPAAYDYLDKDDIRPLWTATRDFLHRGVQRVIRGPSSRRNMQ</sequence>
<proteinExistence type="predicted"/>
<evidence type="ECO:0000313" key="7">
    <source>
        <dbReference type="Proteomes" id="UP000248806"/>
    </source>
</evidence>
<dbReference type="Gene3D" id="3.30.470.20">
    <property type="entry name" value="ATP-grasp fold, B domain"/>
    <property type="match status" value="1"/>
</dbReference>
<dbReference type="GO" id="GO:0046872">
    <property type="term" value="F:metal ion binding"/>
    <property type="evidence" value="ECO:0007669"/>
    <property type="project" value="InterPro"/>
</dbReference>
<keyword evidence="7" id="KW-1185">Reference proteome</keyword>
<dbReference type="AlphaFoldDB" id="A0A326UCV2"/>
<dbReference type="Proteomes" id="UP000248806">
    <property type="component" value="Unassembled WGS sequence"/>
</dbReference>
<evidence type="ECO:0000259" key="5">
    <source>
        <dbReference type="PROSITE" id="PS50975"/>
    </source>
</evidence>
<keyword evidence="2 4" id="KW-0547">Nucleotide-binding</keyword>
<protein>
    <submittedName>
        <fullName evidence="6">ATP-grasp domain-containing protein</fullName>
    </submittedName>
</protein>
<dbReference type="InterPro" id="IPR013815">
    <property type="entry name" value="ATP_grasp_subdomain_1"/>
</dbReference>
<dbReference type="GO" id="GO:0005524">
    <property type="term" value="F:ATP binding"/>
    <property type="evidence" value="ECO:0007669"/>
    <property type="project" value="UniProtKB-UniRule"/>
</dbReference>
<dbReference type="InterPro" id="IPR011761">
    <property type="entry name" value="ATP-grasp"/>
</dbReference>
<dbReference type="Gene3D" id="3.40.50.20">
    <property type="match status" value="1"/>
</dbReference>
<evidence type="ECO:0000313" key="6">
    <source>
        <dbReference type="EMBL" id="PZW36146.1"/>
    </source>
</evidence>
<accession>A0A326UCV2</accession>
<keyword evidence="3 4" id="KW-0067">ATP-binding</keyword>
<gene>
    <name evidence="6" type="ORF">EI42_00316</name>
</gene>